<keyword evidence="1" id="KW-1133">Transmembrane helix</keyword>
<feature type="domain" description="SGNH hydrolase-type esterase" evidence="2">
    <location>
        <begin position="51"/>
        <end position="251"/>
    </location>
</feature>
<dbReference type="RefSeq" id="WP_146566081.1">
    <property type="nucleotide sequence ID" value="NZ_VOHL01000001.1"/>
</dbReference>
<organism evidence="3 4">
    <name type="scientific">Streptococcus cuniculipharyngis</name>
    <dbReference type="NCBI Taxonomy" id="1562651"/>
    <lineage>
        <taxon>Bacteria</taxon>
        <taxon>Bacillati</taxon>
        <taxon>Bacillota</taxon>
        <taxon>Bacilli</taxon>
        <taxon>Lactobacillales</taxon>
        <taxon>Streptococcaceae</taxon>
        <taxon>Streptococcus</taxon>
    </lineage>
</organism>
<dbReference type="Gene3D" id="3.40.50.1110">
    <property type="entry name" value="SGNH hydrolase"/>
    <property type="match status" value="1"/>
</dbReference>
<proteinExistence type="predicted"/>
<dbReference type="CDD" id="cd04506">
    <property type="entry name" value="SGNH_hydrolase_YpmR_like"/>
    <property type="match status" value="1"/>
</dbReference>
<dbReference type="GO" id="GO:0004622">
    <property type="term" value="F:phosphatidylcholine lysophospholipase activity"/>
    <property type="evidence" value="ECO:0007669"/>
    <property type="project" value="TreeGrafter"/>
</dbReference>
<keyword evidence="1" id="KW-0812">Transmembrane</keyword>
<accession>A0A5C5SFB2</accession>
<dbReference type="PANTHER" id="PTHR30383:SF27">
    <property type="entry name" value="SPORE GERMINATION LIPASE LIPC"/>
    <property type="match status" value="1"/>
</dbReference>
<dbReference type="AlphaFoldDB" id="A0A5C5SFB2"/>
<reference evidence="3 4" key="1">
    <citation type="submission" date="2019-08" db="EMBL/GenBank/DDBJ databases">
        <authorList>
            <person name="Lei W."/>
        </authorList>
    </citation>
    <scope>NUCLEOTIDE SEQUENCE [LARGE SCALE GENOMIC DNA]</scope>
    <source>
        <strain evidence="3 4">CCUG 66496</strain>
    </source>
</reference>
<dbReference type="Pfam" id="PF13472">
    <property type="entry name" value="Lipase_GDSL_2"/>
    <property type="match status" value="1"/>
</dbReference>
<gene>
    <name evidence="3" type="ORF">FRX57_01905</name>
</gene>
<keyword evidence="3" id="KW-0378">Hydrolase</keyword>
<sequence length="269" mass="30708">MINKILRVLFFLGSLTLLFFILFDYLIPKSKVSLNGKEVERKVSQQFNYVAIGDSLTEGVGDSSQQGGFVGLLKEDLARTYQYKVKASNYGLAGNTSQQILTRMEKNQDLQNQLQIADLVTLTVGGNDLIQVIRKNFAQLTVASFAEPMQNYQKNLRQMITLARQQQDKLPIYIIGIYNPFYLNFQELTEMQEVVDQWNQATEAVSQDYQGVYFVPVNDLLYKGTGEQTTPTNDVLFAEDNFHPNTLGYQIIANAVMEKLNETRKDWQK</sequence>
<comment type="caution">
    <text evidence="3">The sequence shown here is derived from an EMBL/GenBank/DDBJ whole genome shotgun (WGS) entry which is preliminary data.</text>
</comment>
<evidence type="ECO:0000313" key="4">
    <source>
        <dbReference type="Proteomes" id="UP000317430"/>
    </source>
</evidence>
<keyword evidence="1" id="KW-0472">Membrane</keyword>
<dbReference type="InterPro" id="IPR051532">
    <property type="entry name" value="Ester_Hydrolysis_Enzymes"/>
</dbReference>
<dbReference type="Proteomes" id="UP000317430">
    <property type="component" value="Unassembled WGS sequence"/>
</dbReference>
<feature type="transmembrane region" description="Helical" evidence="1">
    <location>
        <begin position="6"/>
        <end position="27"/>
    </location>
</feature>
<dbReference type="SUPFAM" id="SSF52266">
    <property type="entry name" value="SGNH hydrolase"/>
    <property type="match status" value="1"/>
</dbReference>
<dbReference type="InterPro" id="IPR013830">
    <property type="entry name" value="SGNH_hydro"/>
</dbReference>
<evidence type="ECO:0000259" key="2">
    <source>
        <dbReference type="Pfam" id="PF13472"/>
    </source>
</evidence>
<evidence type="ECO:0000313" key="3">
    <source>
        <dbReference type="EMBL" id="TWS98980.1"/>
    </source>
</evidence>
<protein>
    <submittedName>
        <fullName evidence="3">SGNH/GDSL hydrolase family protein</fullName>
    </submittedName>
</protein>
<dbReference type="InterPro" id="IPR036514">
    <property type="entry name" value="SGNH_hydro_sf"/>
</dbReference>
<evidence type="ECO:0000256" key="1">
    <source>
        <dbReference type="SAM" id="Phobius"/>
    </source>
</evidence>
<keyword evidence="4" id="KW-1185">Reference proteome</keyword>
<dbReference type="EMBL" id="VOHL01000001">
    <property type="protein sequence ID" value="TWS98980.1"/>
    <property type="molecule type" value="Genomic_DNA"/>
</dbReference>
<dbReference type="OrthoDB" id="252349at2"/>
<dbReference type="PANTHER" id="PTHR30383">
    <property type="entry name" value="THIOESTERASE 1/PROTEASE 1/LYSOPHOSPHOLIPASE L1"/>
    <property type="match status" value="1"/>
</dbReference>
<name>A0A5C5SFB2_9STRE</name>